<dbReference type="InterPro" id="IPR025476">
    <property type="entry name" value="Helitron_helicase-like"/>
</dbReference>
<comment type="caution">
    <text evidence="2">The sequence shown here is derived from an EMBL/GenBank/DDBJ whole genome shotgun (WGS) entry which is preliminary data.</text>
</comment>
<evidence type="ECO:0000313" key="3">
    <source>
        <dbReference type="Proteomes" id="UP001415857"/>
    </source>
</evidence>
<reference evidence="2 3" key="1">
    <citation type="journal article" date="2024" name="Plant J.">
        <title>Genome sequences and population genomics reveal climatic adaptation and genomic divergence between two closely related sweetgum species.</title>
        <authorList>
            <person name="Xu W.Q."/>
            <person name="Ren C.Q."/>
            <person name="Zhang X.Y."/>
            <person name="Comes H.P."/>
            <person name="Liu X.H."/>
            <person name="Li Y.G."/>
            <person name="Kettle C.J."/>
            <person name="Jalonen R."/>
            <person name="Gaisberger H."/>
            <person name="Ma Y.Z."/>
            <person name="Qiu Y.X."/>
        </authorList>
    </citation>
    <scope>NUCLEOTIDE SEQUENCE [LARGE SCALE GENOMIC DNA]</scope>
    <source>
        <strain evidence="2">Hangzhou</strain>
    </source>
</reference>
<dbReference type="PANTHER" id="PTHR45786:SF74">
    <property type="entry name" value="ATP-DEPENDENT DNA HELICASE"/>
    <property type="match status" value="1"/>
</dbReference>
<evidence type="ECO:0000313" key="2">
    <source>
        <dbReference type="EMBL" id="KAK9286855.1"/>
    </source>
</evidence>
<dbReference type="Pfam" id="PF14214">
    <property type="entry name" value="Helitron_like_N"/>
    <property type="match status" value="1"/>
</dbReference>
<name>A0AAP0X6E1_LIQFO</name>
<gene>
    <name evidence="2" type="ORF">L1049_015261</name>
</gene>
<protein>
    <recommendedName>
        <fullName evidence="1">Helitron helicase-like domain-containing protein</fullName>
    </recommendedName>
</protein>
<keyword evidence="3" id="KW-1185">Reference proteome</keyword>
<proteinExistence type="predicted"/>
<dbReference type="PANTHER" id="PTHR45786">
    <property type="entry name" value="DNA BINDING PROTEIN-LIKE"/>
    <property type="match status" value="1"/>
</dbReference>
<dbReference type="Proteomes" id="UP001415857">
    <property type="component" value="Unassembled WGS sequence"/>
</dbReference>
<sequence>MGNNTYVGQVNTLVIQGLKSMLYEINPYANVCQSACQLLDINQVQDLRIRILESRCGNWRQYVHPTSDEVVALMRLQRISEIHPSYMPLEYPLLFPYGEDGWRIGIPYQVGSVPAKLQYRESEGKTLLQGGRVFQQYIVDAYAVIEEQHLKWVRDNQKTLRAELYQGLQDAVVAGNSIPGAIRRRFILPSSFIGGPRNII</sequence>
<evidence type="ECO:0000259" key="1">
    <source>
        <dbReference type="Pfam" id="PF14214"/>
    </source>
</evidence>
<dbReference type="AlphaFoldDB" id="A0AAP0X6E1"/>
<dbReference type="EMBL" id="JBBPBK010000004">
    <property type="protein sequence ID" value="KAK9286855.1"/>
    <property type="molecule type" value="Genomic_DNA"/>
</dbReference>
<organism evidence="2 3">
    <name type="scientific">Liquidambar formosana</name>
    <name type="common">Formosan gum</name>
    <dbReference type="NCBI Taxonomy" id="63359"/>
    <lineage>
        <taxon>Eukaryota</taxon>
        <taxon>Viridiplantae</taxon>
        <taxon>Streptophyta</taxon>
        <taxon>Embryophyta</taxon>
        <taxon>Tracheophyta</taxon>
        <taxon>Spermatophyta</taxon>
        <taxon>Magnoliopsida</taxon>
        <taxon>eudicotyledons</taxon>
        <taxon>Gunneridae</taxon>
        <taxon>Pentapetalae</taxon>
        <taxon>Saxifragales</taxon>
        <taxon>Altingiaceae</taxon>
        <taxon>Liquidambar</taxon>
    </lineage>
</organism>
<feature type="domain" description="Helitron helicase-like" evidence="1">
    <location>
        <begin position="117"/>
        <end position="198"/>
    </location>
</feature>
<accession>A0AAP0X6E1</accession>